<protein>
    <submittedName>
        <fullName evidence="2">Putative damage-inducible protein DinB</fullName>
    </submittedName>
</protein>
<organism evidence="2 3">
    <name type="scientific">Granulicella aggregans</name>
    <dbReference type="NCBI Taxonomy" id="474949"/>
    <lineage>
        <taxon>Bacteria</taxon>
        <taxon>Pseudomonadati</taxon>
        <taxon>Acidobacteriota</taxon>
        <taxon>Terriglobia</taxon>
        <taxon>Terriglobales</taxon>
        <taxon>Acidobacteriaceae</taxon>
        <taxon>Granulicella</taxon>
    </lineage>
</organism>
<name>A0A7W7ZFQ4_9BACT</name>
<evidence type="ECO:0000259" key="1">
    <source>
        <dbReference type="Pfam" id="PF12867"/>
    </source>
</evidence>
<reference evidence="2 3" key="1">
    <citation type="submission" date="2020-08" db="EMBL/GenBank/DDBJ databases">
        <title>Genomic Encyclopedia of Type Strains, Phase IV (KMG-V): Genome sequencing to study the core and pangenomes of soil and plant-associated prokaryotes.</title>
        <authorList>
            <person name="Whitman W."/>
        </authorList>
    </citation>
    <scope>NUCLEOTIDE SEQUENCE [LARGE SCALE GENOMIC DNA]</scope>
    <source>
        <strain evidence="2 3">M8UP14</strain>
    </source>
</reference>
<dbReference type="InterPro" id="IPR024775">
    <property type="entry name" value="DinB-like"/>
</dbReference>
<dbReference type="InterPro" id="IPR034660">
    <property type="entry name" value="DinB/YfiT-like"/>
</dbReference>
<gene>
    <name evidence="2" type="ORF">HDF16_003626</name>
</gene>
<keyword evidence="3" id="KW-1185">Reference proteome</keyword>
<feature type="domain" description="DinB-like" evidence="1">
    <location>
        <begin position="36"/>
        <end position="162"/>
    </location>
</feature>
<dbReference type="Gene3D" id="1.20.120.450">
    <property type="entry name" value="dinb family like domain"/>
    <property type="match status" value="1"/>
</dbReference>
<dbReference type="SUPFAM" id="SSF109854">
    <property type="entry name" value="DinB/YfiT-like putative metalloenzymes"/>
    <property type="match status" value="1"/>
</dbReference>
<dbReference type="RefSeq" id="WP_184219460.1">
    <property type="nucleotide sequence ID" value="NZ_JACHIP010000005.1"/>
</dbReference>
<comment type="caution">
    <text evidence="2">The sequence shown here is derived from an EMBL/GenBank/DDBJ whole genome shotgun (WGS) entry which is preliminary data.</text>
</comment>
<dbReference type="AlphaFoldDB" id="A0A7W7ZFQ4"/>
<evidence type="ECO:0000313" key="3">
    <source>
        <dbReference type="Proteomes" id="UP000540989"/>
    </source>
</evidence>
<proteinExistence type="predicted"/>
<dbReference type="Pfam" id="PF12867">
    <property type="entry name" value="DinB_2"/>
    <property type="match status" value="1"/>
</dbReference>
<dbReference type="EMBL" id="JACHIP010000005">
    <property type="protein sequence ID" value="MBB5058903.1"/>
    <property type="molecule type" value="Genomic_DNA"/>
</dbReference>
<evidence type="ECO:0000313" key="2">
    <source>
        <dbReference type="EMBL" id="MBB5058903.1"/>
    </source>
</evidence>
<accession>A0A7W7ZFQ4</accession>
<sequence length="171" mass="19511">MIGRPERHEAAEFHWNYINQVEGDDPLAALLNQLPQFEELLGELSEERSLHRYAPGKWSIRESMSHVTDTERIFAGRALWFARGLNDPLPSFDQDVSVAGADADRVRLADHLEDFRQVRLSTLTLYRNLPPDAWMRSGTASGKSFTVRAMAFLLAGHAEHHLTLFHEKYLA</sequence>
<dbReference type="Proteomes" id="UP000540989">
    <property type="component" value="Unassembled WGS sequence"/>
</dbReference>